<accession>A0ABW3RRU1</accession>
<evidence type="ECO:0000256" key="6">
    <source>
        <dbReference type="ARBA" id="ARBA00022679"/>
    </source>
</evidence>
<evidence type="ECO:0000256" key="3">
    <source>
        <dbReference type="ARBA" id="ARBA00012438"/>
    </source>
</evidence>
<keyword evidence="10 16" id="KW-0067">ATP-binding</keyword>
<comment type="catalytic activity">
    <reaction evidence="1">
        <text>ATP + protein L-histidine = ADP + protein N-phospho-L-histidine.</text>
        <dbReference type="EC" id="2.7.13.3"/>
    </reaction>
</comment>
<feature type="domain" description="Histidine kinase" evidence="15">
    <location>
        <begin position="207"/>
        <end position="418"/>
    </location>
</feature>
<reference evidence="17" key="1">
    <citation type="journal article" date="2019" name="Int. J. Syst. Evol. Microbiol.">
        <title>The Global Catalogue of Microorganisms (GCM) 10K type strain sequencing project: providing services to taxonomists for standard genome sequencing and annotation.</title>
        <authorList>
            <consortium name="The Broad Institute Genomics Platform"/>
            <consortium name="The Broad Institute Genome Sequencing Center for Infectious Disease"/>
            <person name="Wu L."/>
            <person name="Ma J."/>
        </authorList>
    </citation>
    <scope>NUCLEOTIDE SEQUENCE [LARGE SCALE GENOMIC DNA]</scope>
    <source>
        <strain evidence="17">CCUG 59189</strain>
    </source>
</reference>
<dbReference type="InterPro" id="IPR003661">
    <property type="entry name" value="HisK_dim/P_dom"/>
</dbReference>
<dbReference type="PROSITE" id="PS50109">
    <property type="entry name" value="HIS_KIN"/>
    <property type="match status" value="1"/>
</dbReference>
<keyword evidence="5" id="KW-0597">Phosphoprotein</keyword>
<dbReference type="GO" id="GO:0005524">
    <property type="term" value="F:ATP binding"/>
    <property type="evidence" value="ECO:0007669"/>
    <property type="project" value="UniProtKB-KW"/>
</dbReference>
<dbReference type="Gene3D" id="3.30.565.10">
    <property type="entry name" value="Histidine kinase-like ATPase, C-terminal domain"/>
    <property type="match status" value="1"/>
</dbReference>
<evidence type="ECO:0000256" key="9">
    <source>
        <dbReference type="ARBA" id="ARBA00022777"/>
    </source>
</evidence>
<dbReference type="CDD" id="cd00082">
    <property type="entry name" value="HisKA"/>
    <property type="match status" value="1"/>
</dbReference>
<feature type="transmembrane region" description="Helical" evidence="14">
    <location>
        <begin position="37"/>
        <end position="61"/>
    </location>
</feature>
<dbReference type="PRINTS" id="PR00344">
    <property type="entry name" value="BCTRLSENSOR"/>
</dbReference>
<evidence type="ECO:0000256" key="1">
    <source>
        <dbReference type="ARBA" id="ARBA00000085"/>
    </source>
</evidence>
<evidence type="ECO:0000256" key="4">
    <source>
        <dbReference type="ARBA" id="ARBA00022475"/>
    </source>
</evidence>
<dbReference type="PANTHER" id="PTHR43065:SF46">
    <property type="entry name" value="C4-DICARBOXYLATE TRANSPORT SENSOR PROTEIN DCTB"/>
    <property type="match status" value="1"/>
</dbReference>
<dbReference type="SUPFAM" id="SSF55874">
    <property type="entry name" value="ATPase domain of HSP90 chaperone/DNA topoisomerase II/histidine kinase"/>
    <property type="match status" value="1"/>
</dbReference>
<dbReference type="InterPro" id="IPR036890">
    <property type="entry name" value="HATPase_C_sf"/>
</dbReference>
<feature type="transmembrane region" description="Helical" evidence="14">
    <location>
        <begin position="7"/>
        <end position="25"/>
    </location>
</feature>
<keyword evidence="11 14" id="KW-1133">Transmembrane helix</keyword>
<comment type="caution">
    <text evidence="16">The sequence shown here is derived from an EMBL/GenBank/DDBJ whole genome shotgun (WGS) entry which is preliminary data.</text>
</comment>
<keyword evidence="9" id="KW-0418">Kinase</keyword>
<dbReference type="InterPro" id="IPR005467">
    <property type="entry name" value="His_kinase_dom"/>
</dbReference>
<feature type="transmembrane region" description="Helical" evidence="14">
    <location>
        <begin position="127"/>
        <end position="147"/>
    </location>
</feature>
<evidence type="ECO:0000259" key="15">
    <source>
        <dbReference type="PROSITE" id="PS50109"/>
    </source>
</evidence>
<evidence type="ECO:0000256" key="5">
    <source>
        <dbReference type="ARBA" id="ARBA00022553"/>
    </source>
</evidence>
<keyword evidence="8" id="KW-0547">Nucleotide-binding</keyword>
<evidence type="ECO:0000256" key="11">
    <source>
        <dbReference type="ARBA" id="ARBA00022989"/>
    </source>
</evidence>
<keyword evidence="6" id="KW-0808">Transferase</keyword>
<dbReference type="Pfam" id="PF00512">
    <property type="entry name" value="HisKA"/>
    <property type="match status" value="1"/>
</dbReference>
<comment type="subcellular location">
    <subcellularLocation>
        <location evidence="2">Cell membrane</location>
        <topology evidence="2">Multi-pass membrane protein</topology>
    </subcellularLocation>
</comment>
<dbReference type="SUPFAM" id="SSF47384">
    <property type="entry name" value="Homodimeric domain of signal transducing histidine kinase"/>
    <property type="match status" value="1"/>
</dbReference>
<keyword evidence="13 14" id="KW-0472">Membrane</keyword>
<feature type="transmembrane region" description="Helical" evidence="14">
    <location>
        <begin position="68"/>
        <end position="93"/>
    </location>
</feature>
<keyword evidence="17" id="KW-1185">Reference proteome</keyword>
<feature type="transmembrane region" description="Helical" evidence="14">
    <location>
        <begin position="99"/>
        <end position="120"/>
    </location>
</feature>
<dbReference type="Proteomes" id="UP001597262">
    <property type="component" value="Unassembled WGS sequence"/>
</dbReference>
<dbReference type="RefSeq" id="WP_379315870.1">
    <property type="nucleotide sequence ID" value="NZ_JBHTLM010000001.1"/>
</dbReference>
<dbReference type="SMART" id="SM00388">
    <property type="entry name" value="HisKA"/>
    <property type="match status" value="1"/>
</dbReference>
<proteinExistence type="predicted"/>
<dbReference type="InterPro" id="IPR004358">
    <property type="entry name" value="Sig_transdc_His_kin-like_C"/>
</dbReference>
<keyword evidence="7 14" id="KW-0812">Transmembrane</keyword>
<evidence type="ECO:0000256" key="8">
    <source>
        <dbReference type="ARBA" id="ARBA00022741"/>
    </source>
</evidence>
<evidence type="ECO:0000256" key="13">
    <source>
        <dbReference type="ARBA" id="ARBA00023136"/>
    </source>
</evidence>
<evidence type="ECO:0000256" key="12">
    <source>
        <dbReference type="ARBA" id="ARBA00023012"/>
    </source>
</evidence>
<evidence type="ECO:0000313" key="16">
    <source>
        <dbReference type="EMBL" id="MFD1174972.1"/>
    </source>
</evidence>
<dbReference type="Gene3D" id="1.10.287.130">
    <property type="match status" value="1"/>
</dbReference>
<evidence type="ECO:0000256" key="10">
    <source>
        <dbReference type="ARBA" id="ARBA00022840"/>
    </source>
</evidence>
<dbReference type="PANTHER" id="PTHR43065">
    <property type="entry name" value="SENSOR HISTIDINE KINASE"/>
    <property type="match status" value="1"/>
</dbReference>
<evidence type="ECO:0000256" key="2">
    <source>
        <dbReference type="ARBA" id="ARBA00004651"/>
    </source>
</evidence>
<keyword evidence="12" id="KW-0902">Two-component regulatory system</keyword>
<sequence length="439" mass="49853">MYFLKEIILQLFFGLMPLVMFNIYYRDQPRNYSQKFIVITSMLCLFFSMTFGASAVSGYFYDIRYIIMFFGMIFGGIHTGLILLAEFVLYRLYLGGEGMWVAMAILTVTFPLSILLYRLYERAKRKLIITITAGAFFSFVPIVFVYMYNPQSILDHLVFHIFVVPIQNLLGCWLLISLFNKAVLDKQLFIEYAQNERVKAIGHVAASLVHEVRNPLTAIKGFLTLMRGSRLEPGKTERYIDICMSEIERTEYILSEYLSISKPNSDEQVPSDLQAILHITRDVMNPYANLNNVVLEIESPPEPVWILANPDRMKQVLVNFIKNAVEACADTPHGDGRVALNLQISTRKVTLKISDNGVGMTQEQLNHLGSIYFSTKSSGTGLGMTFSYQAVHTFGGTISVESTQGAGTEFTIKLPLYRKKEQGEPWRSGVHIDIKNKDI</sequence>
<dbReference type="InterPro" id="IPR036097">
    <property type="entry name" value="HisK_dim/P_sf"/>
</dbReference>
<evidence type="ECO:0000313" key="17">
    <source>
        <dbReference type="Proteomes" id="UP001597262"/>
    </source>
</evidence>
<name>A0ABW3RRU1_9BACL</name>
<dbReference type="InterPro" id="IPR011620">
    <property type="entry name" value="Sig_transdc_His_kinase_LytS_TM"/>
</dbReference>
<protein>
    <recommendedName>
        <fullName evidence="3">histidine kinase</fullName>
        <ecNumber evidence="3">2.7.13.3</ecNumber>
    </recommendedName>
</protein>
<dbReference type="EMBL" id="JBHTLM010000001">
    <property type="protein sequence ID" value="MFD1174972.1"/>
    <property type="molecule type" value="Genomic_DNA"/>
</dbReference>
<feature type="transmembrane region" description="Helical" evidence="14">
    <location>
        <begin position="159"/>
        <end position="179"/>
    </location>
</feature>
<dbReference type="Pfam" id="PF07694">
    <property type="entry name" value="5TM-5TMR_LYT"/>
    <property type="match status" value="1"/>
</dbReference>
<dbReference type="SMART" id="SM00387">
    <property type="entry name" value="HATPase_c"/>
    <property type="match status" value="1"/>
</dbReference>
<keyword evidence="4" id="KW-1003">Cell membrane</keyword>
<dbReference type="Pfam" id="PF02518">
    <property type="entry name" value="HATPase_c"/>
    <property type="match status" value="1"/>
</dbReference>
<dbReference type="InterPro" id="IPR003594">
    <property type="entry name" value="HATPase_dom"/>
</dbReference>
<evidence type="ECO:0000256" key="14">
    <source>
        <dbReference type="SAM" id="Phobius"/>
    </source>
</evidence>
<organism evidence="16 17">
    <name type="scientific">Paenibacillus puldeungensis</name>
    <dbReference type="NCBI Taxonomy" id="696536"/>
    <lineage>
        <taxon>Bacteria</taxon>
        <taxon>Bacillati</taxon>
        <taxon>Bacillota</taxon>
        <taxon>Bacilli</taxon>
        <taxon>Bacillales</taxon>
        <taxon>Paenibacillaceae</taxon>
        <taxon>Paenibacillus</taxon>
    </lineage>
</organism>
<evidence type="ECO:0000256" key="7">
    <source>
        <dbReference type="ARBA" id="ARBA00022692"/>
    </source>
</evidence>
<dbReference type="EC" id="2.7.13.3" evidence="3"/>
<gene>
    <name evidence="16" type="ORF">ACFQ3W_01445</name>
</gene>